<comment type="subcellular location">
    <subcellularLocation>
        <location evidence="1">Cell outer membrane</location>
    </subcellularLocation>
</comment>
<evidence type="ECO:0000256" key="3">
    <source>
        <dbReference type="ARBA" id="ARBA00022448"/>
    </source>
</evidence>
<dbReference type="InterPro" id="IPR010130">
    <property type="entry name" value="T1SS_OMP_TolC"/>
</dbReference>
<dbReference type="OrthoDB" id="9789368at2"/>
<dbReference type="KEGG" id="ssam:E3D00_10250"/>
<reference evidence="9 10" key="1">
    <citation type="submission" date="2019-03" db="EMBL/GenBank/DDBJ databases">
        <title>The complete genome sequence of Swingsia samuiensis NBRC107927(T).</title>
        <authorList>
            <person name="Chua K.-O."/>
            <person name="Chan K.-G."/>
            <person name="See-Too W.-S."/>
        </authorList>
    </citation>
    <scope>NUCLEOTIDE SEQUENCE [LARGE SCALE GENOMIC DNA]</scope>
    <source>
        <strain evidence="9 10">AH83</strain>
    </source>
</reference>
<feature type="coiled-coil region" evidence="8">
    <location>
        <begin position="219"/>
        <end position="246"/>
    </location>
</feature>
<comment type="similarity">
    <text evidence="2">Belongs to the outer membrane factor (OMF) (TC 1.B.17) family.</text>
</comment>
<dbReference type="GO" id="GO:1990281">
    <property type="term" value="C:efflux pump complex"/>
    <property type="evidence" value="ECO:0007669"/>
    <property type="project" value="TreeGrafter"/>
</dbReference>
<keyword evidence="10" id="KW-1185">Reference proteome</keyword>
<dbReference type="AlphaFoldDB" id="A0A4Y6UJW4"/>
<keyword evidence="8" id="KW-0175">Coiled coil</keyword>
<sequence length="496" mass="53606">MVNSGYNGSKIVTVPLGIGLLSFLLSGTSLAQKYDGSGSPSFIPHTLKEALATAYLTNPTLREERARLRVTDEQLPTAMAGWHPTIQGTMNLTYYNGQSDYASVGSGNSASPNGSTFEGNNRRYKTPGYNGGVTISQPLYQGGKTIAGIHAAKNQIMAERAKLISAEQEVFSKVVDAYVGVVEDQLLLQLAINNEHVLKQQLGATEERFHIGEITRTDVAQAQAALASATAQRQQAEGTLQTAQATYLQIVGIAAPPNLEQPQPLHLPVKSEQEAVAVAVENNPDVINALFTEAQQKDNVSVQISGIMPKVSAELGYQRSINNAYSHSLNDNKFGEIEFQVPIYQGGSEYSAIRGARQQVQAAHREVDVQRRSALQKAASSWQQMISYKQSIASDRIAISANVIALDGVERQALVGTSSTLAVLQQQQTLLQSQQALVQHLSNLVVASYAVASSMGRLTAADLKLGVPLYDEKAYYMAVKNKLWGMNDYAINQPGR</sequence>
<dbReference type="Proteomes" id="UP000316313">
    <property type="component" value="Chromosome"/>
</dbReference>
<keyword evidence="4" id="KW-1134">Transmembrane beta strand</keyword>
<accession>A0A4Y6UJW4</accession>
<evidence type="ECO:0000256" key="2">
    <source>
        <dbReference type="ARBA" id="ARBA00007613"/>
    </source>
</evidence>
<evidence type="ECO:0000256" key="1">
    <source>
        <dbReference type="ARBA" id="ARBA00004442"/>
    </source>
</evidence>
<dbReference type="InterPro" id="IPR003423">
    <property type="entry name" value="OMP_efflux"/>
</dbReference>
<dbReference type="NCBIfam" id="TIGR01844">
    <property type="entry name" value="type_I_sec_TolC"/>
    <property type="match status" value="1"/>
</dbReference>
<dbReference type="PANTHER" id="PTHR30026:SF22">
    <property type="entry name" value="OUTER MEMBRANE EFFLUX PROTEIN"/>
    <property type="match status" value="1"/>
</dbReference>
<evidence type="ECO:0000313" key="9">
    <source>
        <dbReference type="EMBL" id="QDH17909.1"/>
    </source>
</evidence>
<evidence type="ECO:0000256" key="7">
    <source>
        <dbReference type="ARBA" id="ARBA00023237"/>
    </source>
</evidence>
<dbReference type="Pfam" id="PF02321">
    <property type="entry name" value="OEP"/>
    <property type="match status" value="2"/>
</dbReference>
<evidence type="ECO:0000256" key="6">
    <source>
        <dbReference type="ARBA" id="ARBA00023136"/>
    </source>
</evidence>
<organism evidence="9 10">
    <name type="scientific">Swingsia samuiensis</name>
    <dbReference type="NCBI Taxonomy" id="1293412"/>
    <lineage>
        <taxon>Bacteria</taxon>
        <taxon>Pseudomonadati</taxon>
        <taxon>Pseudomonadota</taxon>
        <taxon>Alphaproteobacteria</taxon>
        <taxon>Acetobacterales</taxon>
        <taxon>Acetobacteraceae</taxon>
        <taxon>Swingsia</taxon>
    </lineage>
</organism>
<dbReference type="SUPFAM" id="SSF56954">
    <property type="entry name" value="Outer membrane efflux proteins (OEP)"/>
    <property type="match status" value="1"/>
</dbReference>
<gene>
    <name evidence="9" type="ORF">E3D00_10250</name>
</gene>
<dbReference type="Gene3D" id="1.20.1600.10">
    <property type="entry name" value="Outer membrane efflux proteins (OEP)"/>
    <property type="match status" value="1"/>
</dbReference>
<proteinExistence type="inferred from homology"/>
<keyword evidence="7" id="KW-0998">Cell outer membrane</keyword>
<name>A0A4Y6UJW4_9PROT</name>
<keyword evidence="5" id="KW-0812">Transmembrane</keyword>
<keyword evidence="3" id="KW-0813">Transport</keyword>
<evidence type="ECO:0000256" key="5">
    <source>
        <dbReference type="ARBA" id="ARBA00022692"/>
    </source>
</evidence>
<protein>
    <submittedName>
        <fullName evidence="9">Secretion protein</fullName>
    </submittedName>
</protein>
<dbReference type="EMBL" id="CP038141">
    <property type="protein sequence ID" value="QDH17909.1"/>
    <property type="molecule type" value="Genomic_DNA"/>
</dbReference>
<keyword evidence="6" id="KW-0472">Membrane</keyword>
<dbReference type="PANTHER" id="PTHR30026">
    <property type="entry name" value="OUTER MEMBRANE PROTEIN TOLC"/>
    <property type="match status" value="1"/>
</dbReference>
<dbReference type="GO" id="GO:0015562">
    <property type="term" value="F:efflux transmembrane transporter activity"/>
    <property type="evidence" value="ECO:0007669"/>
    <property type="project" value="InterPro"/>
</dbReference>
<dbReference type="InterPro" id="IPR051906">
    <property type="entry name" value="TolC-like"/>
</dbReference>
<dbReference type="GO" id="GO:0015288">
    <property type="term" value="F:porin activity"/>
    <property type="evidence" value="ECO:0007669"/>
    <property type="project" value="TreeGrafter"/>
</dbReference>
<evidence type="ECO:0000256" key="4">
    <source>
        <dbReference type="ARBA" id="ARBA00022452"/>
    </source>
</evidence>
<evidence type="ECO:0000256" key="8">
    <source>
        <dbReference type="SAM" id="Coils"/>
    </source>
</evidence>
<dbReference type="GO" id="GO:0009279">
    <property type="term" value="C:cell outer membrane"/>
    <property type="evidence" value="ECO:0007669"/>
    <property type="project" value="UniProtKB-SubCell"/>
</dbReference>
<evidence type="ECO:0000313" key="10">
    <source>
        <dbReference type="Proteomes" id="UP000316313"/>
    </source>
</evidence>
<dbReference type="RefSeq" id="WP_141462292.1">
    <property type="nucleotide sequence ID" value="NZ_CP038141.1"/>
</dbReference>